<dbReference type="PROSITE" id="PS51163">
    <property type="entry name" value="YRDC"/>
    <property type="match status" value="1"/>
</dbReference>
<dbReference type="Gene3D" id="3.90.870.10">
    <property type="entry name" value="DHBP synthase"/>
    <property type="match status" value="1"/>
</dbReference>
<dbReference type="GO" id="GO:0000049">
    <property type="term" value="F:tRNA binding"/>
    <property type="evidence" value="ECO:0007669"/>
    <property type="project" value="TreeGrafter"/>
</dbReference>
<dbReference type="InterPro" id="IPR010923">
    <property type="entry name" value="T(6)A37_SUA5"/>
</dbReference>
<organism evidence="14">
    <name type="scientific">marine metagenome</name>
    <dbReference type="NCBI Taxonomy" id="408172"/>
    <lineage>
        <taxon>unclassified sequences</taxon>
        <taxon>metagenomes</taxon>
        <taxon>ecological metagenomes</taxon>
    </lineage>
</organism>
<dbReference type="EMBL" id="UINC01044698">
    <property type="protein sequence ID" value="SVB50502.1"/>
    <property type="molecule type" value="Genomic_DNA"/>
</dbReference>
<feature type="domain" description="YrdC-like" evidence="13">
    <location>
        <begin position="2"/>
        <end position="188"/>
    </location>
</feature>
<gene>
    <name evidence="14" type="ORF">METZ01_LOCUS203356</name>
</gene>
<evidence type="ECO:0000256" key="10">
    <source>
        <dbReference type="ARBA" id="ARBA00022840"/>
    </source>
</evidence>
<comment type="subcellular location">
    <subcellularLocation>
        <location evidence="1">Cytoplasm</location>
    </subcellularLocation>
</comment>
<dbReference type="GO" id="GO:0003725">
    <property type="term" value="F:double-stranded RNA binding"/>
    <property type="evidence" value="ECO:0007669"/>
    <property type="project" value="InterPro"/>
</dbReference>
<dbReference type="GO" id="GO:0005524">
    <property type="term" value="F:ATP binding"/>
    <property type="evidence" value="ECO:0007669"/>
    <property type="project" value="UniProtKB-KW"/>
</dbReference>
<name>A0A382EJL2_9ZZZZ</name>
<dbReference type="InterPro" id="IPR017945">
    <property type="entry name" value="DHBP_synth_RibB-like_a/b_dom"/>
</dbReference>
<evidence type="ECO:0000256" key="11">
    <source>
        <dbReference type="ARBA" id="ARBA00029774"/>
    </source>
</evidence>
<protein>
    <recommendedName>
        <fullName evidence="4">Threonylcarbamoyl-AMP synthase</fullName>
        <ecNumber evidence="3">2.7.7.87</ecNumber>
    </recommendedName>
    <alternativeName>
        <fullName evidence="11">L-threonylcarbamoyladenylate synthase</fullName>
    </alternativeName>
</protein>
<keyword evidence="9" id="KW-0547">Nucleotide-binding</keyword>
<evidence type="ECO:0000256" key="3">
    <source>
        <dbReference type="ARBA" id="ARBA00012584"/>
    </source>
</evidence>
<keyword evidence="10" id="KW-0067">ATP-binding</keyword>
<dbReference type="SUPFAM" id="SSF55821">
    <property type="entry name" value="YrdC/RibB"/>
    <property type="match status" value="1"/>
</dbReference>
<dbReference type="PANTHER" id="PTHR17490:SF16">
    <property type="entry name" value="THREONYLCARBAMOYL-AMP SYNTHASE"/>
    <property type="match status" value="1"/>
</dbReference>
<dbReference type="GO" id="GO:0008033">
    <property type="term" value="P:tRNA processing"/>
    <property type="evidence" value="ECO:0007669"/>
    <property type="project" value="UniProtKB-KW"/>
</dbReference>
<evidence type="ECO:0000256" key="12">
    <source>
        <dbReference type="ARBA" id="ARBA00048366"/>
    </source>
</evidence>
<dbReference type="NCBIfam" id="TIGR00057">
    <property type="entry name" value="L-threonylcarbamoyladenylate synthase"/>
    <property type="match status" value="1"/>
</dbReference>
<comment type="catalytic activity">
    <reaction evidence="12">
        <text>L-threonine + hydrogencarbonate + ATP = L-threonylcarbamoyladenylate + diphosphate + H2O</text>
        <dbReference type="Rhea" id="RHEA:36407"/>
        <dbReference type="ChEBI" id="CHEBI:15377"/>
        <dbReference type="ChEBI" id="CHEBI:17544"/>
        <dbReference type="ChEBI" id="CHEBI:30616"/>
        <dbReference type="ChEBI" id="CHEBI:33019"/>
        <dbReference type="ChEBI" id="CHEBI:57926"/>
        <dbReference type="ChEBI" id="CHEBI:73682"/>
        <dbReference type="EC" id="2.7.7.87"/>
    </reaction>
</comment>
<dbReference type="PANTHER" id="PTHR17490">
    <property type="entry name" value="SUA5"/>
    <property type="match status" value="1"/>
</dbReference>
<evidence type="ECO:0000256" key="5">
    <source>
        <dbReference type="ARBA" id="ARBA00022490"/>
    </source>
</evidence>
<dbReference type="EC" id="2.7.7.87" evidence="3"/>
<keyword evidence="7" id="KW-0819">tRNA processing</keyword>
<evidence type="ECO:0000256" key="1">
    <source>
        <dbReference type="ARBA" id="ARBA00004496"/>
    </source>
</evidence>
<sequence>MKTIINSAKKTLENGNLVIFPTETVYGLGGDATNVGAIKKIYGLKKRPFSNPIICHFKNIEVIEKNFEINTQEYDVGSAFWPGPMTIILKKKKTSSIHPLLSNNLELVGCRIPKHPIALELLASVNFPIAAPSANLATKISSTQTNHLSSELKENAFLIDGGKTTLGLESTVVKLNNNKLIILRLGSITEEEIKVKFPELIIENNDFNSNLSPGNQKKHYAPNLPIRINVNKVKKDEGLLNFGKNNLRSNICEYNLSKKADLKEASKNFFHFLHLLDNSNCKGIAVANIPEVGLGKTMNDRLYRASSNNE</sequence>
<evidence type="ECO:0000256" key="9">
    <source>
        <dbReference type="ARBA" id="ARBA00022741"/>
    </source>
</evidence>
<dbReference type="InterPro" id="IPR038385">
    <property type="entry name" value="Sua5/YwlC_C"/>
</dbReference>
<comment type="similarity">
    <text evidence="2">Belongs to the SUA5 family.</text>
</comment>
<dbReference type="InterPro" id="IPR050156">
    <property type="entry name" value="TC-AMP_synthase_SUA5"/>
</dbReference>
<evidence type="ECO:0000256" key="4">
    <source>
        <dbReference type="ARBA" id="ARBA00015492"/>
    </source>
</evidence>
<dbReference type="GO" id="GO:0006450">
    <property type="term" value="P:regulation of translational fidelity"/>
    <property type="evidence" value="ECO:0007669"/>
    <property type="project" value="TreeGrafter"/>
</dbReference>
<dbReference type="GO" id="GO:0005737">
    <property type="term" value="C:cytoplasm"/>
    <property type="evidence" value="ECO:0007669"/>
    <property type="project" value="UniProtKB-SubCell"/>
</dbReference>
<dbReference type="InterPro" id="IPR005145">
    <property type="entry name" value="Sua5_C"/>
</dbReference>
<dbReference type="PIRSF" id="PIRSF004930">
    <property type="entry name" value="Tln_factor_SUA5"/>
    <property type="match status" value="1"/>
</dbReference>
<accession>A0A382EJL2</accession>
<keyword evidence="8" id="KW-0548">Nucleotidyltransferase</keyword>
<evidence type="ECO:0000256" key="8">
    <source>
        <dbReference type="ARBA" id="ARBA00022695"/>
    </source>
</evidence>
<dbReference type="AlphaFoldDB" id="A0A382EJL2"/>
<evidence type="ECO:0000256" key="7">
    <source>
        <dbReference type="ARBA" id="ARBA00022694"/>
    </source>
</evidence>
<dbReference type="InterPro" id="IPR006070">
    <property type="entry name" value="Sua5-like_dom"/>
</dbReference>
<keyword evidence="5" id="KW-0963">Cytoplasm</keyword>
<dbReference type="Pfam" id="PF03481">
    <property type="entry name" value="Sua5_C"/>
    <property type="match status" value="1"/>
</dbReference>
<evidence type="ECO:0000259" key="13">
    <source>
        <dbReference type="PROSITE" id="PS51163"/>
    </source>
</evidence>
<dbReference type="Pfam" id="PF01300">
    <property type="entry name" value="Sua5_yciO_yrdC"/>
    <property type="match status" value="1"/>
</dbReference>
<dbReference type="Gene3D" id="3.40.50.11030">
    <property type="entry name" value="Threonylcarbamoyl-AMP synthase, C-terminal domain"/>
    <property type="match status" value="1"/>
</dbReference>
<keyword evidence="6" id="KW-0808">Transferase</keyword>
<evidence type="ECO:0000313" key="14">
    <source>
        <dbReference type="EMBL" id="SVB50502.1"/>
    </source>
</evidence>
<evidence type="ECO:0000256" key="6">
    <source>
        <dbReference type="ARBA" id="ARBA00022679"/>
    </source>
</evidence>
<evidence type="ECO:0000256" key="2">
    <source>
        <dbReference type="ARBA" id="ARBA00007663"/>
    </source>
</evidence>
<dbReference type="GO" id="GO:0061710">
    <property type="term" value="F:L-threonylcarbamoyladenylate synthase"/>
    <property type="evidence" value="ECO:0007669"/>
    <property type="project" value="UniProtKB-EC"/>
</dbReference>
<proteinExistence type="inferred from homology"/>
<reference evidence="14" key="1">
    <citation type="submission" date="2018-05" db="EMBL/GenBank/DDBJ databases">
        <authorList>
            <person name="Lanie J.A."/>
            <person name="Ng W.-L."/>
            <person name="Kazmierczak K.M."/>
            <person name="Andrzejewski T.M."/>
            <person name="Davidsen T.M."/>
            <person name="Wayne K.J."/>
            <person name="Tettelin H."/>
            <person name="Glass J.I."/>
            <person name="Rusch D."/>
            <person name="Podicherti R."/>
            <person name="Tsui H.-C.T."/>
            <person name="Winkler M.E."/>
        </authorList>
    </citation>
    <scope>NUCLEOTIDE SEQUENCE</scope>
</reference>